<dbReference type="Pfam" id="PF13508">
    <property type="entry name" value="Acetyltransf_7"/>
    <property type="match status" value="1"/>
</dbReference>
<dbReference type="AlphaFoldDB" id="A0A8E2DN66"/>
<dbReference type="GO" id="GO:0016747">
    <property type="term" value="F:acyltransferase activity, transferring groups other than amino-acyl groups"/>
    <property type="evidence" value="ECO:0007669"/>
    <property type="project" value="InterPro"/>
</dbReference>
<dbReference type="PANTHER" id="PTHR42791">
    <property type="entry name" value="GNAT FAMILY ACETYLTRANSFERASE"/>
    <property type="match status" value="1"/>
</dbReference>
<dbReference type="InterPro" id="IPR016181">
    <property type="entry name" value="Acyl_CoA_acyltransferase"/>
</dbReference>
<sequence length="258" mass="29228">MSRRVQKRNFWEWPMIGTPLALLKSLRLKDVNRSRKPMGVEPLTYGQIPKATRSVRDAFRDDPVESYILNTPDSHEALTRGLYTLWNVVGLATSARKKHAFTVNDGDAVVSYDPASANKDTRSLFERILDVVTKSIIRVLQVLDSPEQSRRKKEYRFKEEIAIKDAIGDRIKEIITLRGLATAPAKRRRGYGSMLMKAVTSIADVQGRSTMLISSNVDNTAFYESHGFRVVIEFTIGEHNPTWEGDPLIVRVMVRPPA</sequence>
<dbReference type="PANTHER" id="PTHR42791:SF1">
    <property type="entry name" value="N-ACETYLTRANSFERASE DOMAIN-CONTAINING PROTEIN"/>
    <property type="match status" value="1"/>
</dbReference>
<dbReference type="InterPro" id="IPR052523">
    <property type="entry name" value="Trichothecene_AcTrans"/>
</dbReference>
<dbReference type="CDD" id="cd04301">
    <property type="entry name" value="NAT_SF"/>
    <property type="match status" value="1"/>
</dbReference>
<dbReference type="Proteomes" id="UP000250043">
    <property type="component" value="Unassembled WGS sequence"/>
</dbReference>
<proteinExistence type="predicted"/>
<dbReference type="EMBL" id="KV722373">
    <property type="protein sequence ID" value="OCH92169.1"/>
    <property type="molecule type" value="Genomic_DNA"/>
</dbReference>
<evidence type="ECO:0000313" key="2">
    <source>
        <dbReference type="EMBL" id="OCH92169.1"/>
    </source>
</evidence>
<protein>
    <recommendedName>
        <fullName evidence="1">N-acetyltransferase domain-containing protein</fullName>
    </recommendedName>
</protein>
<feature type="domain" description="N-acetyltransferase" evidence="1">
    <location>
        <begin position="110"/>
        <end position="249"/>
    </location>
</feature>
<reference evidence="2 3" key="1">
    <citation type="submission" date="2016-07" db="EMBL/GenBank/DDBJ databases">
        <title>Draft genome of the white-rot fungus Obba rivulosa 3A-2.</title>
        <authorList>
            <consortium name="DOE Joint Genome Institute"/>
            <person name="Miettinen O."/>
            <person name="Riley R."/>
            <person name="Acob R."/>
            <person name="Barry K."/>
            <person name="Cullen D."/>
            <person name="De Vries R."/>
            <person name="Hainaut M."/>
            <person name="Hatakka A."/>
            <person name="Henrissat B."/>
            <person name="Hilden K."/>
            <person name="Kuo R."/>
            <person name="Labutti K."/>
            <person name="Lipzen A."/>
            <person name="Makela M.R."/>
            <person name="Sandor L."/>
            <person name="Spatafora J.W."/>
            <person name="Grigoriev I.V."/>
            <person name="Hibbett D.S."/>
        </authorList>
    </citation>
    <scope>NUCLEOTIDE SEQUENCE [LARGE SCALE GENOMIC DNA]</scope>
    <source>
        <strain evidence="2 3">3A-2</strain>
    </source>
</reference>
<name>A0A8E2DN66_9APHY</name>
<dbReference type="Gene3D" id="3.40.630.30">
    <property type="match status" value="1"/>
</dbReference>
<dbReference type="PROSITE" id="PS51186">
    <property type="entry name" value="GNAT"/>
    <property type="match status" value="1"/>
</dbReference>
<gene>
    <name evidence="2" type="ORF">OBBRIDRAFT_471472</name>
</gene>
<evidence type="ECO:0000259" key="1">
    <source>
        <dbReference type="PROSITE" id="PS51186"/>
    </source>
</evidence>
<evidence type="ECO:0000313" key="3">
    <source>
        <dbReference type="Proteomes" id="UP000250043"/>
    </source>
</evidence>
<organism evidence="2 3">
    <name type="scientific">Obba rivulosa</name>
    <dbReference type="NCBI Taxonomy" id="1052685"/>
    <lineage>
        <taxon>Eukaryota</taxon>
        <taxon>Fungi</taxon>
        <taxon>Dikarya</taxon>
        <taxon>Basidiomycota</taxon>
        <taxon>Agaricomycotina</taxon>
        <taxon>Agaricomycetes</taxon>
        <taxon>Polyporales</taxon>
        <taxon>Gelatoporiaceae</taxon>
        <taxon>Obba</taxon>
    </lineage>
</organism>
<keyword evidence="3" id="KW-1185">Reference proteome</keyword>
<dbReference type="InterPro" id="IPR000182">
    <property type="entry name" value="GNAT_dom"/>
</dbReference>
<dbReference type="SUPFAM" id="SSF55729">
    <property type="entry name" value="Acyl-CoA N-acyltransferases (Nat)"/>
    <property type="match status" value="1"/>
</dbReference>
<dbReference type="OrthoDB" id="2744543at2759"/>
<accession>A0A8E2DN66</accession>